<dbReference type="AlphaFoldDB" id="A0A221K585"/>
<dbReference type="RefSeq" id="WP_240311417.1">
    <property type="nucleotide sequence ID" value="NZ_CP022415.1"/>
</dbReference>
<proteinExistence type="predicted"/>
<organism evidence="1 2">
    <name type="scientific">Pseudosulfitobacter pseudonitzschiae</name>
    <dbReference type="NCBI Taxonomy" id="1402135"/>
    <lineage>
        <taxon>Bacteria</taxon>
        <taxon>Pseudomonadati</taxon>
        <taxon>Pseudomonadota</taxon>
        <taxon>Alphaproteobacteria</taxon>
        <taxon>Rhodobacterales</taxon>
        <taxon>Roseobacteraceae</taxon>
        <taxon>Pseudosulfitobacter</taxon>
    </lineage>
</organism>
<dbReference type="KEGG" id="spse:SULPSESMR1_03377"/>
<reference evidence="1 2" key="1">
    <citation type="submission" date="2017-07" db="EMBL/GenBank/DDBJ databases">
        <title>Genome Sequence of Sulfitobacter pseudonitzschiae Strain SMR1 Isolated from a culture of the Diatom Skeletonema marinoi.</title>
        <authorList>
            <person name="Topel M."/>
            <person name="Pinder M.I.M."/>
            <person name="Johansson O.N."/>
            <person name="Kourtchenko O."/>
            <person name="Godhe A."/>
            <person name="Clarke A.K."/>
        </authorList>
    </citation>
    <scope>NUCLEOTIDE SEQUENCE [LARGE SCALE GENOMIC DNA]</scope>
    <source>
        <strain evidence="1 2">SMR1</strain>
    </source>
</reference>
<evidence type="ECO:0000313" key="1">
    <source>
        <dbReference type="EMBL" id="ASM74152.1"/>
    </source>
</evidence>
<evidence type="ECO:0000313" key="2">
    <source>
        <dbReference type="Proteomes" id="UP000199754"/>
    </source>
</evidence>
<protein>
    <submittedName>
        <fullName evidence="1">Uncharacterized protein</fullName>
    </submittedName>
</protein>
<dbReference type="EMBL" id="CP022415">
    <property type="protein sequence ID" value="ASM74152.1"/>
    <property type="molecule type" value="Genomic_DNA"/>
</dbReference>
<sequence length="73" mass="7638">MQLDIAHVFMAHPEDIRLIPSQPCKGGFFEIGHHSRLLCLGGIVVNMEGHHAAGVAPFPGVAVDQGAGQIGIA</sequence>
<keyword evidence="2" id="KW-1185">Reference proteome</keyword>
<accession>A0A221K585</accession>
<dbReference type="Proteomes" id="UP000199754">
    <property type="component" value="Chromosome"/>
</dbReference>
<gene>
    <name evidence="1" type="ORF">SULPSESMR1_03377</name>
</gene>
<name>A0A221K585_9RHOB</name>